<keyword evidence="10 12" id="KW-0357">Heparan sulfate</keyword>
<dbReference type="InterPro" id="IPR030479">
    <property type="entry name" value="Syndecan_CS"/>
</dbReference>
<reference evidence="16" key="2">
    <citation type="submission" date="2025-08" db="UniProtKB">
        <authorList>
            <consortium name="Ensembl"/>
        </authorList>
    </citation>
    <scope>IDENTIFICATION</scope>
</reference>
<evidence type="ECO:0000256" key="6">
    <source>
        <dbReference type="ARBA" id="ARBA00022974"/>
    </source>
</evidence>
<evidence type="ECO:0000256" key="13">
    <source>
        <dbReference type="SAM" id="MobiDB-lite"/>
    </source>
</evidence>
<comment type="similarity">
    <text evidence="3">Belongs to the neurexin family.</text>
</comment>
<evidence type="ECO:0000256" key="5">
    <source>
        <dbReference type="ARBA" id="ARBA00022729"/>
    </source>
</evidence>
<evidence type="ECO:0000256" key="1">
    <source>
        <dbReference type="ARBA" id="ARBA00004479"/>
    </source>
</evidence>
<comment type="subcellular location">
    <subcellularLocation>
        <location evidence="1 12">Membrane</location>
        <topology evidence="1 12">Single-pass type I membrane protein</topology>
    </subcellularLocation>
</comment>
<dbReference type="PANTHER" id="PTHR10915">
    <property type="entry name" value="SYNDECAN"/>
    <property type="match status" value="1"/>
</dbReference>
<feature type="compositionally biased region" description="Low complexity" evidence="13">
    <location>
        <begin position="58"/>
        <end position="67"/>
    </location>
</feature>
<feature type="domain" description="Neurexin/syndecan/glycophorin C" evidence="15">
    <location>
        <begin position="146"/>
        <end position="164"/>
    </location>
</feature>
<dbReference type="PANTHER" id="PTHR10915:SF3">
    <property type="entry name" value="SYNDECAN-4"/>
    <property type="match status" value="1"/>
</dbReference>
<dbReference type="InterPro" id="IPR003585">
    <property type="entry name" value="Neurexin-like"/>
</dbReference>
<evidence type="ECO:0000256" key="10">
    <source>
        <dbReference type="ARBA" id="ARBA00023207"/>
    </source>
</evidence>
<evidence type="ECO:0000256" key="9">
    <source>
        <dbReference type="ARBA" id="ARBA00023180"/>
    </source>
</evidence>
<dbReference type="AlphaFoldDB" id="A0AAY4ET00"/>
<dbReference type="PROSITE" id="PS00964">
    <property type="entry name" value="SYNDECAN"/>
    <property type="match status" value="1"/>
</dbReference>
<organism evidence="16 17">
    <name type="scientific">Denticeps clupeoides</name>
    <name type="common">denticle herring</name>
    <dbReference type="NCBI Taxonomy" id="299321"/>
    <lineage>
        <taxon>Eukaryota</taxon>
        <taxon>Metazoa</taxon>
        <taxon>Chordata</taxon>
        <taxon>Craniata</taxon>
        <taxon>Vertebrata</taxon>
        <taxon>Euteleostomi</taxon>
        <taxon>Actinopterygii</taxon>
        <taxon>Neopterygii</taxon>
        <taxon>Teleostei</taxon>
        <taxon>Clupei</taxon>
        <taxon>Clupeiformes</taxon>
        <taxon>Denticipitoidei</taxon>
        <taxon>Denticipitidae</taxon>
        <taxon>Denticeps</taxon>
    </lineage>
</organism>
<comment type="function">
    <text evidence="11">Cell surface proteoglycan which regulates exosome biogenesis in concert with SDCBP and PDCD6IP.</text>
</comment>
<dbReference type="GO" id="GO:0009986">
    <property type="term" value="C:cell surface"/>
    <property type="evidence" value="ECO:0007669"/>
    <property type="project" value="TreeGrafter"/>
</dbReference>
<comment type="similarity">
    <text evidence="2 12">Belongs to the syndecan proteoglycan family.</text>
</comment>
<dbReference type="SMART" id="SM00294">
    <property type="entry name" value="4.1m"/>
    <property type="match status" value="1"/>
</dbReference>
<reference evidence="16 17" key="1">
    <citation type="submission" date="2020-06" db="EMBL/GenBank/DDBJ databases">
        <authorList>
            <consortium name="Wellcome Sanger Institute Data Sharing"/>
        </authorList>
    </citation>
    <scope>NUCLEOTIDE SEQUENCE [LARGE SCALE GENOMIC DNA]</scope>
</reference>
<evidence type="ECO:0000256" key="12">
    <source>
        <dbReference type="RuleBase" id="RU000649"/>
    </source>
</evidence>
<feature type="compositionally biased region" description="Polar residues" evidence="13">
    <location>
        <begin position="22"/>
        <end position="35"/>
    </location>
</feature>
<feature type="transmembrane region" description="Helical" evidence="14">
    <location>
        <begin position="123"/>
        <end position="147"/>
    </location>
</feature>
<dbReference type="Pfam" id="PF01034">
    <property type="entry name" value="Syndecan"/>
    <property type="match status" value="1"/>
</dbReference>
<dbReference type="InterPro" id="IPR027789">
    <property type="entry name" value="Syndecan/Neurexin_dom"/>
</dbReference>
<dbReference type="Proteomes" id="UP000694580">
    <property type="component" value="Chromosome 12"/>
</dbReference>
<proteinExistence type="inferred from homology"/>
<evidence type="ECO:0000256" key="2">
    <source>
        <dbReference type="ARBA" id="ARBA00005343"/>
    </source>
</evidence>
<protein>
    <recommendedName>
        <fullName evidence="12">Syndecan</fullName>
    </recommendedName>
</protein>
<keyword evidence="8 14" id="KW-0472">Membrane</keyword>
<keyword evidence="6 12" id="KW-0654">Proteoglycan</keyword>
<evidence type="ECO:0000259" key="15">
    <source>
        <dbReference type="SMART" id="SM00294"/>
    </source>
</evidence>
<keyword evidence="5" id="KW-0732">Signal</keyword>
<feature type="region of interest" description="Disordered" evidence="13">
    <location>
        <begin position="16"/>
        <end position="73"/>
    </location>
</feature>
<evidence type="ECO:0000256" key="14">
    <source>
        <dbReference type="SAM" id="Phobius"/>
    </source>
</evidence>
<accession>A0AAY4ET00</accession>
<evidence type="ECO:0000256" key="11">
    <source>
        <dbReference type="ARBA" id="ARBA00045953"/>
    </source>
</evidence>
<keyword evidence="9 12" id="KW-0325">Glycoprotein</keyword>
<dbReference type="GO" id="GO:0016020">
    <property type="term" value="C:membrane"/>
    <property type="evidence" value="ECO:0007669"/>
    <property type="project" value="UniProtKB-SubCell"/>
</dbReference>
<reference evidence="16" key="3">
    <citation type="submission" date="2025-09" db="UniProtKB">
        <authorList>
            <consortium name="Ensembl"/>
        </authorList>
    </citation>
    <scope>IDENTIFICATION</scope>
</reference>
<name>A0AAY4ET00_9TELE</name>
<evidence type="ECO:0000313" key="16">
    <source>
        <dbReference type="Ensembl" id="ENSDCDP00010060503.1"/>
    </source>
</evidence>
<gene>
    <name evidence="16" type="primary">SDC4</name>
</gene>
<keyword evidence="7 14" id="KW-1133">Transmembrane helix</keyword>
<feature type="compositionally biased region" description="Acidic residues" evidence="13">
    <location>
        <begin position="39"/>
        <end position="57"/>
    </location>
</feature>
<evidence type="ECO:0000256" key="8">
    <source>
        <dbReference type="ARBA" id="ARBA00023136"/>
    </source>
</evidence>
<keyword evidence="4 12" id="KW-0812">Transmembrane</keyword>
<keyword evidence="17" id="KW-1185">Reference proteome</keyword>
<dbReference type="GeneTree" id="ENSGT00940000160663"/>
<evidence type="ECO:0000256" key="3">
    <source>
        <dbReference type="ARBA" id="ARBA00010241"/>
    </source>
</evidence>
<evidence type="ECO:0000256" key="4">
    <source>
        <dbReference type="ARBA" id="ARBA00022692"/>
    </source>
</evidence>
<dbReference type="Ensembl" id="ENSDCDT00010071251.1">
    <property type="protein sequence ID" value="ENSDCDP00010060503.1"/>
    <property type="gene ID" value="ENSDCDG00010033610.1"/>
</dbReference>
<dbReference type="GO" id="GO:0016477">
    <property type="term" value="P:cell migration"/>
    <property type="evidence" value="ECO:0007669"/>
    <property type="project" value="TreeGrafter"/>
</dbReference>
<dbReference type="InterPro" id="IPR001050">
    <property type="entry name" value="Syndecan"/>
</dbReference>
<sequence>MEFLLSVCGQQVRETETWLPSEAQQDNDLVSSGDTSDLGFDDGDENYDDEDDDDYYDSELSGSGDDGPVLIDNRIPEGRLIPKDPKPTINDMDLIEQNEVAPKHLHVEMSHATDEGFFKQTEVVIALIAGGVVGLLFAVLLILLLIYRMKKKDEGSYDLGKKPIYKKAPTAEIYA</sequence>
<evidence type="ECO:0000313" key="17">
    <source>
        <dbReference type="Proteomes" id="UP000694580"/>
    </source>
</evidence>
<evidence type="ECO:0000256" key="7">
    <source>
        <dbReference type="ARBA" id="ARBA00022989"/>
    </source>
</evidence>